<evidence type="ECO:0000313" key="18">
    <source>
        <dbReference type="Proteomes" id="UP000823641"/>
    </source>
</evidence>
<keyword evidence="6 13" id="KW-0808">Transferase</keyword>
<dbReference type="Pfam" id="PF08545">
    <property type="entry name" value="ACP_syn_III"/>
    <property type="match status" value="1"/>
</dbReference>
<keyword evidence="5 13" id="KW-0444">Lipid biosynthesis</keyword>
<dbReference type="PANTHER" id="PTHR34069:SF2">
    <property type="entry name" value="BETA-KETOACYL-[ACYL-CARRIER-PROTEIN] SYNTHASE III"/>
    <property type="match status" value="1"/>
</dbReference>
<dbReference type="InterPro" id="IPR013751">
    <property type="entry name" value="ACP_syn_III_N"/>
</dbReference>
<feature type="region of interest" description="ACP-binding" evidence="13">
    <location>
        <begin position="258"/>
        <end position="262"/>
    </location>
</feature>
<keyword evidence="11 13" id="KW-0012">Acyltransferase</keyword>
<sequence length="330" mass="35957">MAKIKAVITGIGGYLPDYILNNDELSRMVDTSDEWIMSRVGIKERHILKDPNLGTSFLGANAVKNLFEKKGIKPEEIEVILCATSTPDNIFPSTASKIAEAVGIKNAFAFDIQAACSGFLVGLNIATCFIESGRYKKVLVVAAEKMSFMVDYTDRQTCPLFGDGAAAALIEPTTEEGVGVVDCLLHTDGIGYSHLHMKSGGAVSPASHETVDKHQHFIYQEGAAVFKHAVSDMSQVCADILERNHLTGDDIDWLVPHQANLRIIDAVVKRTGIKEDHVMINIDHVGNTSAASVPLCLWEFESKLKKGDKLILTAFGAGFIWGAVYLQWGY</sequence>
<evidence type="ECO:0000256" key="8">
    <source>
        <dbReference type="ARBA" id="ARBA00023098"/>
    </source>
</evidence>
<keyword evidence="14" id="KW-1133">Transmembrane helix</keyword>
<dbReference type="GO" id="GO:0005737">
    <property type="term" value="C:cytoplasm"/>
    <property type="evidence" value="ECO:0007669"/>
    <property type="project" value="UniProtKB-SubCell"/>
</dbReference>
<dbReference type="GO" id="GO:0006633">
    <property type="term" value="P:fatty acid biosynthetic process"/>
    <property type="evidence" value="ECO:0007669"/>
    <property type="project" value="UniProtKB-UniRule"/>
</dbReference>
<evidence type="ECO:0000256" key="7">
    <source>
        <dbReference type="ARBA" id="ARBA00022832"/>
    </source>
</evidence>
<dbReference type="InterPro" id="IPR016039">
    <property type="entry name" value="Thiolase-like"/>
</dbReference>
<feature type="active site" evidence="13">
    <location>
        <position position="257"/>
    </location>
</feature>
<dbReference type="FunFam" id="3.40.47.10:FF:000004">
    <property type="entry name" value="3-oxoacyl-[acyl-carrier-protein] synthase 3"/>
    <property type="match status" value="1"/>
</dbReference>
<reference evidence="17" key="1">
    <citation type="submission" date="2020-10" db="EMBL/GenBank/DDBJ databases">
        <authorList>
            <person name="Gilroy R."/>
        </authorList>
    </citation>
    <scope>NUCLEOTIDE SEQUENCE</scope>
    <source>
        <strain evidence="17">G3-3990</strain>
    </source>
</reference>
<comment type="function">
    <text evidence="13">Catalyzes the condensation reaction of fatty acid synthesis by the addition to an acyl acceptor of two carbons from malonyl-ACP. Catalyzes the first condensation reaction which initiates fatty acid synthesis and may therefore play a role in governing the total rate of fatty acid production. Possesses both acetoacetyl-ACP synthase and acetyl transacylase activities. Its substrate specificity determines the biosynthesis of branched-chain and/or straight-chain of fatty acids.</text>
</comment>
<comment type="subcellular location">
    <subcellularLocation>
        <location evidence="13">Cytoplasm</location>
    </subcellularLocation>
</comment>
<evidence type="ECO:0000256" key="13">
    <source>
        <dbReference type="HAMAP-Rule" id="MF_01815"/>
    </source>
</evidence>
<dbReference type="Gene3D" id="3.40.47.10">
    <property type="match status" value="1"/>
</dbReference>
<keyword evidence="9 13" id="KW-0275">Fatty acid biosynthesis</keyword>
<keyword evidence="10 13" id="KW-0511">Multifunctional enzyme</keyword>
<dbReference type="EC" id="2.3.1.180" evidence="3 13"/>
<evidence type="ECO:0000259" key="16">
    <source>
        <dbReference type="Pfam" id="PF08545"/>
    </source>
</evidence>
<accession>A0A9D9N4K6</accession>
<dbReference type="GO" id="GO:0033818">
    <property type="term" value="F:beta-ketoacyl-acyl-carrier-protein synthase III activity"/>
    <property type="evidence" value="ECO:0007669"/>
    <property type="project" value="UniProtKB-UniRule"/>
</dbReference>
<feature type="domain" description="Beta-ketoacyl-[acyl-carrier-protein] synthase III C-terminal" evidence="15">
    <location>
        <begin position="241"/>
        <end position="328"/>
    </location>
</feature>
<feature type="domain" description="Beta-ketoacyl-[acyl-carrier-protein] synthase III N-terminal" evidence="16">
    <location>
        <begin position="110"/>
        <end position="189"/>
    </location>
</feature>
<dbReference type="SUPFAM" id="SSF53901">
    <property type="entry name" value="Thiolase-like"/>
    <property type="match status" value="1"/>
</dbReference>
<comment type="domain">
    <text evidence="13">The last Arg residue of the ACP-binding site is essential for the weak association between ACP/AcpP and FabH.</text>
</comment>
<comment type="catalytic activity">
    <reaction evidence="12">
        <text>malonyl-[ACP] + acetyl-CoA + H(+) = 3-oxobutanoyl-[ACP] + CO2 + CoA</text>
        <dbReference type="Rhea" id="RHEA:12080"/>
        <dbReference type="Rhea" id="RHEA-COMP:9623"/>
        <dbReference type="Rhea" id="RHEA-COMP:9625"/>
        <dbReference type="ChEBI" id="CHEBI:15378"/>
        <dbReference type="ChEBI" id="CHEBI:16526"/>
        <dbReference type="ChEBI" id="CHEBI:57287"/>
        <dbReference type="ChEBI" id="CHEBI:57288"/>
        <dbReference type="ChEBI" id="CHEBI:78449"/>
        <dbReference type="ChEBI" id="CHEBI:78450"/>
        <dbReference type="EC" id="2.3.1.180"/>
    </reaction>
    <physiologicalReaction direction="left-to-right" evidence="12">
        <dbReference type="Rhea" id="RHEA:12081"/>
    </physiologicalReaction>
</comment>
<evidence type="ECO:0000256" key="14">
    <source>
        <dbReference type="SAM" id="Phobius"/>
    </source>
</evidence>
<dbReference type="Proteomes" id="UP000823641">
    <property type="component" value="Unassembled WGS sequence"/>
</dbReference>
<comment type="similarity">
    <text evidence="2 13">Belongs to the thiolase-like superfamily. FabH family.</text>
</comment>
<evidence type="ECO:0000256" key="2">
    <source>
        <dbReference type="ARBA" id="ARBA00008642"/>
    </source>
</evidence>
<dbReference type="EMBL" id="JADIMG010000079">
    <property type="protein sequence ID" value="MBO8460291.1"/>
    <property type="molecule type" value="Genomic_DNA"/>
</dbReference>
<dbReference type="Pfam" id="PF08541">
    <property type="entry name" value="ACP_syn_III_C"/>
    <property type="match status" value="1"/>
</dbReference>
<gene>
    <name evidence="13" type="primary">fabH</name>
    <name evidence="17" type="ORF">IAA73_08175</name>
</gene>
<evidence type="ECO:0000256" key="9">
    <source>
        <dbReference type="ARBA" id="ARBA00023160"/>
    </source>
</evidence>
<dbReference type="CDD" id="cd00830">
    <property type="entry name" value="KAS_III"/>
    <property type="match status" value="1"/>
</dbReference>
<keyword evidence="4 13" id="KW-0963">Cytoplasm</keyword>
<dbReference type="GO" id="GO:0044550">
    <property type="term" value="P:secondary metabolite biosynthetic process"/>
    <property type="evidence" value="ECO:0007669"/>
    <property type="project" value="TreeGrafter"/>
</dbReference>
<keyword evidence="8 13" id="KW-0443">Lipid metabolism</keyword>
<proteinExistence type="inferred from homology"/>
<comment type="subunit">
    <text evidence="13">Homodimer.</text>
</comment>
<evidence type="ECO:0000256" key="11">
    <source>
        <dbReference type="ARBA" id="ARBA00023315"/>
    </source>
</evidence>
<dbReference type="NCBIfam" id="NF006829">
    <property type="entry name" value="PRK09352.1"/>
    <property type="match status" value="1"/>
</dbReference>
<dbReference type="InterPro" id="IPR004655">
    <property type="entry name" value="FabH"/>
</dbReference>
<dbReference type="HAMAP" id="MF_01815">
    <property type="entry name" value="FabH"/>
    <property type="match status" value="1"/>
</dbReference>
<evidence type="ECO:0000256" key="5">
    <source>
        <dbReference type="ARBA" id="ARBA00022516"/>
    </source>
</evidence>
<reference evidence="17" key="2">
    <citation type="journal article" date="2021" name="PeerJ">
        <title>Extensive microbial diversity within the chicken gut microbiome revealed by metagenomics and culture.</title>
        <authorList>
            <person name="Gilroy R."/>
            <person name="Ravi A."/>
            <person name="Getino M."/>
            <person name="Pursley I."/>
            <person name="Horton D.L."/>
            <person name="Alikhan N.F."/>
            <person name="Baker D."/>
            <person name="Gharbi K."/>
            <person name="Hall N."/>
            <person name="Watson M."/>
            <person name="Adriaenssens E.M."/>
            <person name="Foster-Nyarko E."/>
            <person name="Jarju S."/>
            <person name="Secka A."/>
            <person name="Antonio M."/>
            <person name="Oren A."/>
            <person name="Chaudhuri R.R."/>
            <person name="La Ragione R."/>
            <person name="Hildebrand F."/>
            <person name="Pallen M.J."/>
        </authorList>
    </citation>
    <scope>NUCLEOTIDE SEQUENCE</scope>
    <source>
        <strain evidence="17">G3-3990</strain>
    </source>
</reference>
<evidence type="ECO:0000259" key="15">
    <source>
        <dbReference type="Pfam" id="PF08541"/>
    </source>
</evidence>
<dbReference type="AlphaFoldDB" id="A0A9D9N4K6"/>
<evidence type="ECO:0000256" key="3">
    <source>
        <dbReference type="ARBA" id="ARBA00012333"/>
    </source>
</evidence>
<feature type="transmembrane region" description="Helical" evidence="14">
    <location>
        <begin position="310"/>
        <end position="328"/>
    </location>
</feature>
<dbReference type="NCBIfam" id="TIGR00747">
    <property type="entry name" value="fabH"/>
    <property type="match status" value="1"/>
</dbReference>
<organism evidence="17 18">
    <name type="scientific">Candidatus Gallipaludibacter merdavium</name>
    <dbReference type="NCBI Taxonomy" id="2840839"/>
    <lineage>
        <taxon>Bacteria</taxon>
        <taxon>Pseudomonadati</taxon>
        <taxon>Bacteroidota</taxon>
        <taxon>Bacteroidia</taxon>
        <taxon>Bacteroidales</taxon>
        <taxon>Candidatus Gallipaludibacter</taxon>
    </lineage>
</organism>
<dbReference type="PANTHER" id="PTHR34069">
    <property type="entry name" value="3-OXOACYL-[ACYL-CARRIER-PROTEIN] SYNTHASE 3"/>
    <property type="match status" value="1"/>
</dbReference>
<evidence type="ECO:0000256" key="4">
    <source>
        <dbReference type="ARBA" id="ARBA00022490"/>
    </source>
</evidence>
<evidence type="ECO:0000256" key="6">
    <source>
        <dbReference type="ARBA" id="ARBA00022679"/>
    </source>
</evidence>
<keyword evidence="14" id="KW-0472">Membrane</keyword>
<evidence type="ECO:0000256" key="10">
    <source>
        <dbReference type="ARBA" id="ARBA00023268"/>
    </source>
</evidence>
<feature type="active site" evidence="13">
    <location>
        <position position="116"/>
    </location>
</feature>
<name>A0A9D9N4K6_9BACT</name>
<comment type="pathway">
    <text evidence="1 13">Lipid metabolism; fatty acid biosynthesis.</text>
</comment>
<keyword evidence="14" id="KW-0812">Transmembrane</keyword>
<dbReference type="InterPro" id="IPR013747">
    <property type="entry name" value="ACP_syn_III_C"/>
</dbReference>
<feature type="active site" evidence="13">
    <location>
        <position position="287"/>
    </location>
</feature>
<dbReference type="GO" id="GO:0004315">
    <property type="term" value="F:3-oxoacyl-[acyl-carrier-protein] synthase activity"/>
    <property type="evidence" value="ECO:0007669"/>
    <property type="project" value="InterPro"/>
</dbReference>
<evidence type="ECO:0000313" key="17">
    <source>
        <dbReference type="EMBL" id="MBO8460291.1"/>
    </source>
</evidence>
<evidence type="ECO:0000256" key="1">
    <source>
        <dbReference type="ARBA" id="ARBA00005194"/>
    </source>
</evidence>
<evidence type="ECO:0000256" key="12">
    <source>
        <dbReference type="ARBA" id="ARBA00051096"/>
    </source>
</evidence>
<protein>
    <recommendedName>
        <fullName evidence="3 13">Beta-ketoacyl-[acyl-carrier-protein] synthase III</fullName>
        <shortName evidence="13">Beta-ketoacyl-ACP synthase III</shortName>
        <shortName evidence="13">KAS III</shortName>
        <ecNumber evidence="3 13">2.3.1.180</ecNumber>
    </recommendedName>
    <alternativeName>
        <fullName evidence="13">3-oxoacyl-[acyl-carrier-protein] synthase 3</fullName>
    </alternativeName>
    <alternativeName>
        <fullName evidence="13">3-oxoacyl-[acyl-carrier-protein] synthase III</fullName>
    </alternativeName>
</protein>
<keyword evidence="7 13" id="KW-0276">Fatty acid metabolism</keyword>
<comment type="caution">
    <text evidence="17">The sequence shown here is derived from an EMBL/GenBank/DDBJ whole genome shotgun (WGS) entry which is preliminary data.</text>
</comment>